<evidence type="ECO:0000313" key="3">
    <source>
        <dbReference type="EMBL" id="RPF27447.1"/>
    </source>
</evidence>
<feature type="domain" description="HNH nuclease" evidence="2">
    <location>
        <begin position="505"/>
        <end position="557"/>
    </location>
</feature>
<proteinExistence type="predicted"/>
<accession>A0A3N4Z4S0</accession>
<dbReference type="RefSeq" id="WP_211338786.1">
    <property type="nucleotide sequence ID" value="NZ_RKRA01000001.1"/>
</dbReference>
<name>A0A3N4Z4S0_9MICO</name>
<dbReference type="EMBL" id="RKRA01000001">
    <property type="protein sequence ID" value="RPF27447.1"/>
    <property type="molecule type" value="Genomic_DNA"/>
</dbReference>
<dbReference type="SMART" id="SM00507">
    <property type="entry name" value="HNHc"/>
    <property type="match status" value="1"/>
</dbReference>
<dbReference type="InterPro" id="IPR003870">
    <property type="entry name" value="DUF222"/>
</dbReference>
<dbReference type="Proteomes" id="UP000280726">
    <property type="component" value="Unassembled WGS sequence"/>
</dbReference>
<feature type="region of interest" description="Disordered" evidence="1">
    <location>
        <begin position="52"/>
        <end position="123"/>
    </location>
</feature>
<dbReference type="InterPro" id="IPR003615">
    <property type="entry name" value="HNH_nuc"/>
</dbReference>
<protein>
    <submittedName>
        <fullName evidence="3">Uncharacterized protein DUF222</fullName>
    </submittedName>
</protein>
<gene>
    <name evidence="3" type="ORF">EDD32_1928</name>
</gene>
<dbReference type="CDD" id="cd00085">
    <property type="entry name" value="HNHc"/>
    <property type="match status" value="1"/>
</dbReference>
<dbReference type="Pfam" id="PF02720">
    <property type="entry name" value="DUF222"/>
    <property type="match status" value="1"/>
</dbReference>
<evidence type="ECO:0000259" key="2">
    <source>
        <dbReference type="SMART" id="SM00507"/>
    </source>
</evidence>
<evidence type="ECO:0000313" key="4">
    <source>
        <dbReference type="Proteomes" id="UP000280726"/>
    </source>
</evidence>
<comment type="caution">
    <text evidence="3">The sequence shown here is derived from an EMBL/GenBank/DDBJ whole genome shotgun (WGS) entry which is preliminary data.</text>
</comment>
<keyword evidence="4" id="KW-1185">Reference proteome</keyword>
<feature type="region of interest" description="Disordered" evidence="1">
    <location>
        <begin position="389"/>
        <end position="417"/>
    </location>
</feature>
<evidence type="ECO:0000256" key="1">
    <source>
        <dbReference type="SAM" id="MobiDB-lite"/>
    </source>
</evidence>
<sequence length="623" mass="65807">MFDDAAEPPFRSSYTLHPATADLRVEVVVPLRDPEPFSDIEAALWTLLMPDDDAESGEAPTPGRGPRTTVGEVGADPAAGRPTDNTTDAATGPTANRTTDAAGDRTEPTADPTADAITEPGSDPLEHARELRGLSLALALDAIDPDELSEAALVDAVELWSAVVSFAEAQRGRAAASLERKIEEKYGAAGNLHRDSKGNPLPVAATELCMRLGMSRRAAAVIIRTGVLLEGQLCATGQALERGEIDQRKAEIIAAALDGKAFPLTAAVEDEVLPRAGRRTHRQLQNDLTDALLRLDPHGAQQRHQAAKARRCVTHPRPLPDGMVGTYLVAPAADGVALDLALDSAARSLRAAGDKRTIDQLRADLLTGVGTDALRTGWFGQIPVQPALPLSESGRFADPPPTAVDDGARGPEEGPDLGALDGAASLPTGVRLAAVGGVPVQINVTVPLSTLLGGDEPADLDGHGPIDAVTARALALGGTWRRLVTDPLSGVVLDVGQSRYRVPADLARIVRARDRTCFRPGCSARAGGCQLDHNRPFSQGGSTALTNLGPGCEIDHELKTLGYFWVRQRPGGIFEWISRTTGHTYRREVDGTTTYLGWVTDTSDPDAVPVPPGRVRYDGPPPY</sequence>
<dbReference type="AlphaFoldDB" id="A0A3N4Z4S0"/>
<organism evidence="3 4">
    <name type="scientific">Georgenia muralis</name>
    <dbReference type="NCBI Taxonomy" id="154117"/>
    <lineage>
        <taxon>Bacteria</taxon>
        <taxon>Bacillati</taxon>
        <taxon>Actinomycetota</taxon>
        <taxon>Actinomycetes</taxon>
        <taxon>Micrococcales</taxon>
        <taxon>Bogoriellaceae</taxon>
        <taxon>Georgenia</taxon>
    </lineage>
</organism>
<reference evidence="3 4" key="1">
    <citation type="submission" date="2018-11" db="EMBL/GenBank/DDBJ databases">
        <title>Sequencing the genomes of 1000 actinobacteria strains.</title>
        <authorList>
            <person name="Klenk H.-P."/>
        </authorList>
    </citation>
    <scope>NUCLEOTIDE SEQUENCE [LARGE SCALE GENOMIC DNA]</scope>
    <source>
        <strain evidence="3 4">DSM 14418</strain>
    </source>
</reference>
<feature type="compositionally biased region" description="Polar residues" evidence="1">
    <location>
        <begin position="83"/>
        <end position="99"/>
    </location>
</feature>